<feature type="domain" description="GRF-type" evidence="7">
    <location>
        <begin position="38"/>
        <end position="79"/>
    </location>
</feature>
<keyword evidence="6" id="KW-0812">Transmembrane</keyword>
<evidence type="ECO:0000256" key="3">
    <source>
        <dbReference type="ARBA" id="ARBA00022833"/>
    </source>
</evidence>
<dbReference type="AlphaFoldDB" id="A0AAU9RSB4"/>
<evidence type="ECO:0000256" key="2">
    <source>
        <dbReference type="ARBA" id="ARBA00022771"/>
    </source>
</evidence>
<evidence type="ECO:0000313" key="9">
    <source>
        <dbReference type="Proteomes" id="UP000836841"/>
    </source>
</evidence>
<sequence length="167" mass="19027">MAIHNYTQPSTSDSSGRSYGRRDGSRIAIKEYGLMKECYCGARAIIDTCHSQIDPGRRFYTCPNVGDGDSHIWKWWDEAVMEELSLMGVEAGEVPEKMDLFTYLDDFYMATQEIKQLKDVEIETTKKIAMMEMELAEMKKKRSGFEMQVVIAACVVILLLGMLICLK</sequence>
<protein>
    <recommendedName>
        <fullName evidence="7">GRF-type domain-containing protein</fullName>
    </recommendedName>
</protein>
<dbReference type="InterPro" id="IPR010666">
    <property type="entry name" value="Znf_GRF"/>
</dbReference>
<dbReference type="Proteomes" id="UP000836841">
    <property type="component" value="Chromosome 2"/>
</dbReference>
<keyword evidence="1" id="KW-0479">Metal-binding</keyword>
<feature type="region of interest" description="Disordered" evidence="5">
    <location>
        <begin position="1"/>
        <end position="21"/>
    </location>
</feature>
<dbReference type="EMBL" id="OU466858">
    <property type="protein sequence ID" value="CAH2046655.1"/>
    <property type="molecule type" value="Genomic_DNA"/>
</dbReference>
<dbReference type="GO" id="GO:0008270">
    <property type="term" value="F:zinc ion binding"/>
    <property type="evidence" value="ECO:0007669"/>
    <property type="project" value="UniProtKB-KW"/>
</dbReference>
<dbReference type="PANTHER" id="PTHR33248">
    <property type="entry name" value="ZINC ION-BINDING PROTEIN"/>
    <property type="match status" value="1"/>
</dbReference>
<feature type="transmembrane region" description="Helical" evidence="6">
    <location>
        <begin position="147"/>
        <end position="166"/>
    </location>
</feature>
<keyword evidence="3" id="KW-0862">Zinc</keyword>
<evidence type="ECO:0000259" key="7">
    <source>
        <dbReference type="PROSITE" id="PS51999"/>
    </source>
</evidence>
<organism evidence="8 9">
    <name type="scientific">Thlaspi arvense</name>
    <name type="common">Field penny-cress</name>
    <dbReference type="NCBI Taxonomy" id="13288"/>
    <lineage>
        <taxon>Eukaryota</taxon>
        <taxon>Viridiplantae</taxon>
        <taxon>Streptophyta</taxon>
        <taxon>Embryophyta</taxon>
        <taxon>Tracheophyta</taxon>
        <taxon>Spermatophyta</taxon>
        <taxon>Magnoliopsida</taxon>
        <taxon>eudicotyledons</taxon>
        <taxon>Gunneridae</taxon>
        <taxon>Pentapetalae</taxon>
        <taxon>rosids</taxon>
        <taxon>malvids</taxon>
        <taxon>Brassicales</taxon>
        <taxon>Brassicaceae</taxon>
        <taxon>Thlaspideae</taxon>
        <taxon>Thlaspi</taxon>
    </lineage>
</organism>
<gene>
    <name evidence="8" type="ORF">TAV2_LOCUS7570</name>
</gene>
<proteinExistence type="predicted"/>
<evidence type="ECO:0000256" key="1">
    <source>
        <dbReference type="ARBA" id="ARBA00022723"/>
    </source>
</evidence>
<evidence type="ECO:0000256" key="5">
    <source>
        <dbReference type="SAM" id="MobiDB-lite"/>
    </source>
</evidence>
<name>A0AAU9RSB4_THLAR</name>
<evidence type="ECO:0000256" key="6">
    <source>
        <dbReference type="SAM" id="Phobius"/>
    </source>
</evidence>
<keyword evidence="6" id="KW-0472">Membrane</keyword>
<reference evidence="8 9" key="1">
    <citation type="submission" date="2022-03" db="EMBL/GenBank/DDBJ databases">
        <authorList>
            <person name="Nunn A."/>
            <person name="Chopra R."/>
            <person name="Nunn A."/>
            <person name="Contreras Garrido A."/>
        </authorList>
    </citation>
    <scope>NUCLEOTIDE SEQUENCE [LARGE SCALE GENOMIC DNA]</scope>
</reference>
<accession>A0AAU9RSB4</accession>
<keyword evidence="6" id="KW-1133">Transmembrane helix</keyword>
<keyword evidence="2 4" id="KW-0863">Zinc-finger</keyword>
<keyword evidence="9" id="KW-1185">Reference proteome</keyword>
<dbReference type="PROSITE" id="PS51999">
    <property type="entry name" value="ZF_GRF"/>
    <property type="match status" value="1"/>
</dbReference>
<evidence type="ECO:0000313" key="8">
    <source>
        <dbReference type="EMBL" id="CAH2046655.1"/>
    </source>
</evidence>
<evidence type="ECO:0000256" key="4">
    <source>
        <dbReference type="PROSITE-ProRule" id="PRU01343"/>
    </source>
</evidence>